<dbReference type="Proteomes" id="UP001153636">
    <property type="component" value="Chromosome 8"/>
</dbReference>
<keyword evidence="3" id="KW-1185">Reference proteome</keyword>
<name>A0A9P0GGA4_9CUCU</name>
<evidence type="ECO:0000256" key="1">
    <source>
        <dbReference type="SAM" id="MobiDB-lite"/>
    </source>
</evidence>
<accession>A0A9P0GGA4</accession>
<protein>
    <submittedName>
        <fullName evidence="2">Uncharacterized protein</fullName>
    </submittedName>
</protein>
<sequence length="218" mass="25474">MYSDCCTGQNRKIKLSLLLQKLVQDPEMATCYIDHKCMVSGHSYLPNDADFGVIESKARKKQFIYGPRDWFDLVAGAKKTNPFLVTVMKQEVSFDKKTGRQYLEQKIQYCKNKHNSIFYKETLKDDFPFYEIHIKKPTLKGRPPNLNIIHDTLYSERRPVKAVKKKHLFDLLPYIPPTYHPYFRSLPSFNDRTRASTSQANELNFDAENGSESDEYID</sequence>
<evidence type="ECO:0000313" key="3">
    <source>
        <dbReference type="Proteomes" id="UP001153636"/>
    </source>
</evidence>
<reference evidence="2" key="1">
    <citation type="submission" date="2022-01" db="EMBL/GenBank/DDBJ databases">
        <authorList>
            <person name="King R."/>
        </authorList>
    </citation>
    <scope>NUCLEOTIDE SEQUENCE</scope>
</reference>
<evidence type="ECO:0000313" key="2">
    <source>
        <dbReference type="EMBL" id="CAH1114845.1"/>
    </source>
</evidence>
<organism evidence="2 3">
    <name type="scientific">Psylliodes chrysocephalus</name>
    <dbReference type="NCBI Taxonomy" id="3402493"/>
    <lineage>
        <taxon>Eukaryota</taxon>
        <taxon>Metazoa</taxon>
        <taxon>Ecdysozoa</taxon>
        <taxon>Arthropoda</taxon>
        <taxon>Hexapoda</taxon>
        <taxon>Insecta</taxon>
        <taxon>Pterygota</taxon>
        <taxon>Neoptera</taxon>
        <taxon>Endopterygota</taxon>
        <taxon>Coleoptera</taxon>
        <taxon>Polyphaga</taxon>
        <taxon>Cucujiformia</taxon>
        <taxon>Chrysomeloidea</taxon>
        <taxon>Chrysomelidae</taxon>
        <taxon>Galerucinae</taxon>
        <taxon>Alticini</taxon>
        <taxon>Psylliodes</taxon>
    </lineage>
</organism>
<dbReference type="OrthoDB" id="6771654at2759"/>
<feature type="region of interest" description="Disordered" evidence="1">
    <location>
        <begin position="195"/>
        <end position="218"/>
    </location>
</feature>
<dbReference type="EMBL" id="OV651820">
    <property type="protein sequence ID" value="CAH1114845.1"/>
    <property type="molecule type" value="Genomic_DNA"/>
</dbReference>
<gene>
    <name evidence="2" type="ORF">PSYICH_LOCUS14358</name>
</gene>
<proteinExistence type="predicted"/>
<feature type="compositionally biased region" description="Acidic residues" evidence="1">
    <location>
        <begin position="209"/>
        <end position="218"/>
    </location>
</feature>
<dbReference type="AlphaFoldDB" id="A0A9P0GGA4"/>